<evidence type="ECO:0000313" key="3">
    <source>
        <dbReference type="Proteomes" id="UP001597417"/>
    </source>
</evidence>
<feature type="transmembrane region" description="Helical" evidence="1">
    <location>
        <begin position="354"/>
        <end position="375"/>
    </location>
</feature>
<evidence type="ECO:0000313" key="2">
    <source>
        <dbReference type="EMBL" id="MFD2419513.1"/>
    </source>
</evidence>
<feature type="transmembrane region" description="Helical" evidence="1">
    <location>
        <begin position="212"/>
        <end position="231"/>
    </location>
</feature>
<gene>
    <name evidence="2" type="ORF">ACFSXZ_24595</name>
</gene>
<organism evidence="2 3">
    <name type="scientific">Amycolatopsis pigmentata</name>
    <dbReference type="NCBI Taxonomy" id="450801"/>
    <lineage>
        <taxon>Bacteria</taxon>
        <taxon>Bacillati</taxon>
        <taxon>Actinomycetota</taxon>
        <taxon>Actinomycetes</taxon>
        <taxon>Pseudonocardiales</taxon>
        <taxon>Pseudonocardiaceae</taxon>
        <taxon>Amycolatopsis</taxon>
    </lineage>
</organism>
<feature type="transmembrane region" description="Helical" evidence="1">
    <location>
        <begin position="443"/>
        <end position="461"/>
    </location>
</feature>
<evidence type="ECO:0008006" key="4">
    <source>
        <dbReference type="Google" id="ProtNLM"/>
    </source>
</evidence>
<reference evidence="3" key="1">
    <citation type="journal article" date="2019" name="Int. J. Syst. Evol. Microbiol.">
        <title>The Global Catalogue of Microorganisms (GCM) 10K type strain sequencing project: providing services to taxonomists for standard genome sequencing and annotation.</title>
        <authorList>
            <consortium name="The Broad Institute Genomics Platform"/>
            <consortium name="The Broad Institute Genome Sequencing Center for Infectious Disease"/>
            <person name="Wu L."/>
            <person name="Ma J."/>
        </authorList>
    </citation>
    <scope>NUCLEOTIDE SEQUENCE [LARGE SCALE GENOMIC DNA]</scope>
    <source>
        <strain evidence="3">CGMCC 4.7645</strain>
    </source>
</reference>
<feature type="transmembrane region" description="Helical" evidence="1">
    <location>
        <begin position="261"/>
        <end position="289"/>
    </location>
</feature>
<keyword evidence="1" id="KW-1133">Transmembrane helix</keyword>
<name>A0ABW5FWV1_9PSEU</name>
<feature type="transmembrane region" description="Helical" evidence="1">
    <location>
        <begin position="387"/>
        <end position="407"/>
    </location>
</feature>
<evidence type="ECO:0000256" key="1">
    <source>
        <dbReference type="SAM" id="Phobius"/>
    </source>
</evidence>
<protein>
    <recommendedName>
        <fullName evidence="4">Glycosyltransferase RgtA/B/C/D-like domain-containing protein</fullName>
    </recommendedName>
</protein>
<comment type="caution">
    <text evidence="2">The sequence shown here is derived from an EMBL/GenBank/DDBJ whole genome shotgun (WGS) entry which is preliminary data.</text>
</comment>
<feature type="transmembrane region" description="Helical" evidence="1">
    <location>
        <begin position="185"/>
        <end position="205"/>
    </location>
</feature>
<keyword evidence="1" id="KW-0472">Membrane</keyword>
<sequence length="467" mass="49585">MTFSSVQSVVSRAGHDGAGQVDRREYWAHAVLVATVCGLAGFYLWRGTLAPSAPAAARGASTWMGVDRWAGLGLAWRWVFPGLALVAGLIVARRPGACRRLAGRVGTAAGLTPVRLAVAMASVPMFWLASNRQHNPDGSMFEEKFVAAAGHGGAFTTYDELLEFYLHSRLWAVVNPLWGWDVTTTYRVVSCVAGGVAVFVGLGLVRRFPSTRGPLVVAGLFAGGWVLVFFGDIENYTLTNVMVLGYLVAALRFLDDERSPLWPVGVLLGIAVAFHLQALTLAPSLLVLAGIAVRRNRHRDAVAALAAVPLLLGAVIGWLAIHGLPSSGLATSQITADGGDWSRYLAPANGRYFWLQWQLLVLLAPAVVLVPALLVREAAAAGRARMVFLAVAAGGPLLMMAVWRAQLGIYEDWNLYAIVAQPIGLLVFGGLAGQSRLARQAPWLTALIVLAATQAGAWIGSHATATG</sequence>
<keyword evidence="1" id="KW-0812">Transmembrane</keyword>
<proteinExistence type="predicted"/>
<feature type="transmembrane region" description="Helical" evidence="1">
    <location>
        <begin position="413"/>
        <end position="431"/>
    </location>
</feature>
<dbReference type="EMBL" id="JBHUKR010000011">
    <property type="protein sequence ID" value="MFD2419513.1"/>
    <property type="molecule type" value="Genomic_DNA"/>
</dbReference>
<feature type="transmembrane region" description="Helical" evidence="1">
    <location>
        <begin position="113"/>
        <end position="130"/>
    </location>
</feature>
<dbReference type="Proteomes" id="UP001597417">
    <property type="component" value="Unassembled WGS sequence"/>
</dbReference>
<feature type="transmembrane region" description="Helical" evidence="1">
    <location>
        <begin position="26"/>
        <end position="45"/>
    </location>
</feature>
<accession>A0ABW5FWV1</accession>
<feature type="transmembrane region" description="Helical" evidence="1">
    <location>
        <begin position="301"/>
        <end position="321"/>
    </location>
</feature>
<dbReference type="RefSeq" id="WP_378267497.1">
    <property type="nucleotide sequence ID" value="NZ_JBHUKR010000011.1"/>
</dbReference>
<feature type="transmembrane region" description="Helical" evidence="1">
    <location>
        <begin position="74"/>
        <end position="92"/>
    </location>
</feature>
<keyword evidence="3" id="KW-1185">Reference proteome</keyword>